<comment type="caution">
    <text evidence="2">The sequence shown here is derived from an EMBL/GenBank/DDBJ whole genome shotgun (WGS) entry which is preliminary data.</text>
</comment>
<name>A0A5D3BQ95_CUCMM</name>
<evidence type="ECO:0000313" key="3">
    <source>
        <dbReference type="Proteomes" id="UP000321947"/>
    </source>
</evidence>
<gene>
    <name evidence="2" type="ORF">E5676_scaffold602G001170</name>
</gene>
<organism evidence="2 3">
    <name type="scientific">Cucumis melo var. makuwa</name>
    <name type="common">Oriental melon</name>
    <dbReference type="NCBI Taxonomy" id="1194695"/>
    <lineage>
        <taxon>Eukaryota</taxon>
        <taxon>Viridiplantae</taxon>
        <taxon>Streptophyta</taxon>
        <taxon>Embryophyta</taxon>
        <taxon>Tracheophyta</taxon>
        <taxon>Spermatophyta</taxon>
        <taxon>Magnoliopsida</taxon>
        <taxon>eudicotyledons</taxon>
        <taxon>Gunneridae</taxon>
        <taxon>Pentapetalae</taxon>
        <taxon>rosids</taxon>
        <taxon>fabids</taxon>
        <taxon>Cucurbitales</taxon>
        <taxon>Cucurbitaceae</taxon>
        <taxon>Benincaseae</taxon>
        <taxon>Cucumis</taxon>
    </lineage>
</organism>
<keyword evidence="1" id="KW-0732">Signal</keyword>
<reference evidence="2 3" key="1">
    <citation type="submission" date="2019-08" db="EMBL/GenBank/DDBJ databases">
        <title>Draft genome sequences of two oriental melons (Cucumis melo L. var makuwa).</title>
        <authorList>
            <person name="Kwon S.-Y."/>
        </authorList>
    </citation>
    <scope>NUCLEOTIDE SEQUENCE [LARGE SCALE GENOMIC DNA]</scope>
    <source>
        <strain evidence="3">cv. Chang Bougi</strain>
        <tissue evidence="2">Leaf</tissue>
    </source>
</reference>
<accession>A0A5D3BQ95</accession>
<proteinExistence type="predicted"/>
<evidence type="ECO:0000256" key="1">
    <source>
        <dbReference type="SAM" id="SignalP"/>
    </source>
</evidence>
<dbReference type="Pfam" id="PF05623">
    <property type="entry name" value="DUF789"/>
    <property type="match status" value="1"/>
</dbReference>
<dbReference type="AlphaFoldDB" id="A0A5D3BQ95"/>
<protein>
    <submittedName>
        <fullName evidence="2">Non-specific lipid-transfer protein 2</fullName>
    </submittedName>
</protein>
<dbReference type="PANTHER" id="PTHR31343">
    <property type="entry name" value="T15D22.8"/>
    <property type="match status" value="1"/>
</dbReference>
<feature type="chain" id="PRO_5023043263" evidence="1">
    <location>
        <begin position="23"/>
        <end position="158"/>
    </location>
</feature>
<dbReference type="InterPro" id="IPR008507">
    <property type="entry name" value="DUF789"/>
</dbReference>
<dbReference type="PANTHER" id="PTHR31343:SF42">
    <property type="entry name" value="T15D22.8"/>
    <property type="match status" value="1"/>
</dbReference>
<feature type="signal peptide" evidence="1">
    <location>
        <begin position="1"/>
        <end position="22"/>
    </location>
</feature>
<evidence type="ECO:0000313" key="2">
    <source>
        <dbReference type="EMBL" id="TYK00942.1"/>
    </source>
</evidence>
<sequence length="158" mass="18462">MKASRIGIILMIVGVILSISNSNEVKWWKQQIKCKIKEQKPCLCGYLSNPFLKNFVNSPKCKKRYPRSGLLFQFLEQDPPFQHIPLVDNARYLNLAYQFPGLKTLRSCGIFPASWAFVEWWWLPFIHFVNSMYPLTSAEPTVIDITYRQYGIMSKGHR</sequence>
<dbReference type="Gene3D" id="1.10.110.10">
    <property type="entry name" value="Plant lipid-transfer and hydrophobic proteins"/>
    <property type="match status" value="1"/>
</dbReference>
<dbReference type="InterPro" id="IPR036312">
    <property type="entry name" value="Bifun_inhib/LTP/seed_sf"/>
</dbReference>
<dbReference type="EMBL" id="SSTD01016371">
    <property type="protein sequence ID" value="TYK00942.1"/>
    <property type="molecule type" value="Genomic_DNA"/>
</dbReference>
<dbReference type="Proteomes" id="UP000321947">
    <property type="component" value="Unassembled WGS sequence"/>
</dbReference>